<evidence type="ECO:0000313" key="2">
    <source>
        <dbReference type="Proteomes" id="UP001328107"/>
    </source>
</evidence>
<keyword evidence="2" id="KW-1185">Reference proteome</keyword>
<feature type="non-terminal residue" evidence="1">
    <location>
        <position position="86"/>
    </location>
</feature>
<reference evidence="2" key="1">
    <citation type="submission" date="2022-10" db="EMBL/GenBank/DDBJ databases">
        <title>Genome assembly of Pristionchus species.</title>
        <authorList>
            <person name="Yoshida K."/>
            <person name="Sommer R.J."/>
        </authorList>
    </citation>
    <scope>NUCLEOTIDE SEQUENCE [LARGE SCALE GENOMIC DNA]</scope>
    <source>
        <strain evidence="2">RS5460</strain>
    </source>
</reference>
<dbReference type="Proteomes" id="UP001328107">
    <property type="component" value="Unassembled WGS sequence"/>
</dbReference>
<dbReference type="EMBL" id="BTRK01000004">
    <property type="protein sequence ID" value="GMR47865.1"/>
    <property type="molecule type" value="Genomic_DNA"/>
</dbReference>
<sequence length="86" mass="10211">QKFIWALIERRKEHAVQLFPPCVSDFRESPDMMEHSKETFVFFVRISLVQLNIGGDSSIVVSVFSFLLFVAMDERRENEEKEEREE</sequence>
<name>A0AAN5I184_9BILA</name>
<gene>
    <name evidence="1" type="ORF">PMAYCL1PPCAC_18060</name>
</gene>
<protein>
    <submittedName>
        <fullName evidence="1">Uncharacterized protein</fullName>
    </submittedName>
</protein>
<comment type="caution">
    <text evidence="1">The sequence shown here is derived from an EMBL/GenBank/DDBJ whole genome shotgun (WGS) entry which is preliminary data.</text>
</comment>
<feature type="non-terminal residue" evidence="1">
    <location>
        <position position="1"/>
    </location>
</feature>
<dbReference type="AlphaFoldDB" id="A0AAN5I184"/>
<proteinExistence type="predicted"/>
<evidence type="ECO:0000313" key="1">
    <source>
        <dbReference type="EMBL" id="GMR47865.1"/>
    </source>
</evidence>
<accession>A0AAN5I184</accession>
<organism evidence="1 2">
    <name type="scientific">Pristionchus mayeri</name>
    <dbReference type="NCBI Taxonomy" id="1317129"/>
    <lineage>
        <taxon>Eukaryota</taxon>
        <taxon>Metazoa</taxon>
        <taxon>Ecdysozoa</taxon>
        <taxon>Nematoda</taxon>
        <taxon>Chromadorea</taxon>
        <taxon>Rhabditida</taxon>
        <taxon>Rhabditina</taxon>
        <taxon>Diplogasteromorpha</taxon>
        <taxon>Diplogasteroidea</taxon>
        <taxon>Neodiplogasteridae</taxon>
        <taxon>Pristionchus</taxon>
    </lineage>
</organism>